<protein>
    <submittedName>
        <fullName evidence="1">Uncharacterized protein</fullName>
    </submittedName>
</protein>
<sequence length="68" mass="7885">MGTDHVFRLNRTHVEAFSGVSEDLFQHLTEGRVQQYRSEVYARRDTWPRDNWDAKWGGPVSVHPDGSV</sequence>
<name>A0ABQ3E536_9ACTN</name>
<evidence type="ECO:0000313" key="2">
    <source>
        <dbReference type="Proteomes" id="UP000599437"/>
    </source>
</evidence>
<comment type="caution">
    <text evidence="1">The sequence shown here is derived from an EMBL/GenBank/DDBJ whole genome shotgun (WGS) entry which is preliminary data.</text>
</comment>
<dbReference type="EMBL" id="BMVO01000028">
    <property type="protein sequence ID" value="GHB26501.1"/>
    <property type="molecule type" value="Genomic_DNA"/>
</dbReference>
<reference evidence="2" key="1">
    <citation type="journal article" date="2019" name="Int. J. Syst. Evol. Microbiol.">
        <title>The Global Catalogue of Microorganisms (GCM) 10K type strain sequencing project: providing services to taxonomists for standard genome sequencing and annotation.</title>
        <authorList>
            <consortium name="The Broad Institute Genomics Platform"/>
            <consortium name="The Broad Institute Genome Sequencing Center for Infectious Disease"/>
            <person name="Wu L."/>
            <person name="Ma J."/>
        </authorList>
    </citation>
    <scope>NUCLEOTIDE SEQUENCE [LARGE SCALE GENOMIC DNA]</scope>
    <source>
        <strain evidence="2">JCM 4737</strain>
    </source>
</reference>
<gene>
    <name evidence="1" type="ORF">GCM10010346_57610</name>
</gene>
<dbReference type="Proteomes" id="UP000599437">
    <property type="component" value="Unassembled WGS sequence"/>
</dbReference>
<accession>A0ABQ3E536</accession>
<keyword evidence="2" id="KW-1185">Reference proteome</keyword>
<organism evidence="1 2">
    <name type="scientific">Streptomyces chryseus</name>
    <dbReference type="NCBI Taxonomy" id="68186"/>
    <lineage>
        <taxon>Bacteria</taxon>
        <taxon>Bacillati</taxon>
        <taxon>Actinomycetota</taxon>
        <taxon>Actinomycetes</taxon>
        <taxon>Kitasatosporales</taxon>
        <taxon>Streptomycetaceae</taxon>
        <taxon>Streptomyces</taxon>
    </lineage>
</organism>
<evidence type="ECO:0000313" key="1">
    <source>
        <dbReference type="EMBL" id="GHB26501.1"/>
    </source>
</evidence>
<proteinExistence type="predicted"/>